<organism evidence="2 3">
    <name type="scientific">Crenichthys baileyi</name>
    <name type="common">White River springfish</name>
    <dbReference type="NCBI Taxonomy" id="28760"/>
    <lineage>
        <taxon>Eukaryota</taxon>
        <taxon>Metazoa</taxon>
        <taxon>Chordata</taxon>
        <taxon>Craniata</taxon>
        <taxon>Vertebrata</taxon>
        <taxon>Euteleostomi</taxon>
        <taxon>Actinopterygii</taxon>
        <taxon>Neopterygii</taxon>
        <taxon>Teleostei</taxon>
        <taxon>Neoteleostei</taxon>
        <taxon>Acanthomorphata</taxon>
        <taxon>Ovalentaria</taxon>
        <taxon>Atherinomorphae</taxon>
        <taxon>Cyprinodontiformes</taxon>
        <taxon>Goodeidae</taxon>
        <taxon>Crenichthys</taxon>
    </lineage>
</organism>
<evidence type="ECO:0000256" key="1">
    <source>
        <dbReference type="SAM" id="MobiDB-lite"/>
    </source>
</evidence>
<feature type="compositionally biased region" description="Acidic residues" evidence="1">
    <location>
        <begin position="82"/>
        <end position="93"/>
    </location>
</feature>
<gene>
    <name evidence="2" type="ORF">CRENBAI_012277</name>
</gene>
<keyword evidence="3" id="KW-1185">Reference proteome</keyword>
<evidence type="ECO:0000313" key="2">
    <source>
        <dbReference type="EMBL" id="KAK5617130.1"/>
    </source>
</evidence>
<reference evidence="2 3" key="1">
    <citation type="submission" date="2021-06" db="EMBL/GenBank/DDBJ databases">
        <authorList>
            <person name="Palmer J.M."/>
        </authorList>
    </citation>
    <scope>NUCLEOTIDE SEQUENCE [LARGE SCALE GENOMIC DNA]</scope>
    <source>
        <strain evidence="2 3">MEX-2019</strain>
        <tissue evidence="2">Muscle</tissue>
    </source>
</reference>
<dbReference type="EMBL" id="JAHHUM010000813">
    <property type="protein sequence ID" value="KAK5617130.1"/>
    <property type="molecule type" value="Genomic_DNA"/>
</dbReference>
<proteinExistence type="predicted"/>
<dbReference type="Proteomes" id="UP001311232">
    <property type="component" value="Unassembled WGS sequence"/>
</dbReference>
<protein>
    <submittedName>
        <fullName evidence="2">Uncharacterized protein</fullName>
    </submittedName>
</protein>
<evidence type="ECO:0000313" key="3">
    <source>
        <dbReference type="Proteomes" id="UP001311232"/>
    </source>
</evidence>
<feature type="region of interest" description="Disordered" evidence="1">
    <location>
        <begin position="72"/>
        <end position="108"/>
    </location>
</feature>
<sequence>MLEEEDSQVPSLETAASGGSCSRLWRLLVGKEHFYLNSIPISCSSLLRSGGEATRQHDGVCGRTRSHAVRRRSSGGVRCSEQEEEEEEEEEEVSGTVSAPSSPAGRGLTESSFRAVLSSLPAPGSACPGKDFDAPPLYLRSGGELHRRTPATAHRRAVGYVTWGCLCTRFFGFFKCSSEPFWIFVLSVRTSGTPLCCSNETFVVSPEMWLDCGRKVVRSPAEGLHRSGL</sequence>
<name>A0AAV9S743_9TELE</name>
<comment type="caution">
    <text evidence="2">The sequence shown here is derived from an EMBL/GenBank/DDBJ whole genome shotgun (WGS) entry which is preliminary data.</text>
</comment>
<accession>A0AAV9S743</accession>
<dbReference type="AlphaFoldDB" id="A0AAV9S743"/>